<evidence type="ECO:0000313" key="9">
    <source>
        <dbReference type="Proteomes" id="UP000886786"/>
    </source>
</evidence>
<organism evidence="8 9">
    <name type="scientific">Candidatus Coprosoma intestinipullorum</name>
    <dbReference type="NCBI Taxonomy" id="2840752"/>
    <lineage>
        <taxon>Bacteria</taxon>
        <taxon>Bacillati</taxon>
        <taxon>Bacillota</taxon>
        <taxon>Bacillota incertae sedis</taxon>
        <taxon>Candidatus Coprosoma</taxon>
    </lineage>
</organism>
<gene>
    <name evidence="8" type="primary">gpsB</name>
    <name evidence="8" type="ORF">IAB27_06165</name>
</gene>
<evidence type="ECO:0000256" key="7">
    <source>
        <dbReference type="SAM" id="Coils"/>
    </source>
</evidence>
<feature type="coiled-coil region" evidence="7">
    <location>
        <begin position="34"/>
        <end position="82"/>
    </location>
</feature>
<dbReference type="Gene3D" id="6.10.250.660">
    <property type="match status" value="1"/>
</dbReference>
<keyword evidence="4" id="KW-0133">Cell shape</keyword>
<dbReference type="Pfam" id="PF05103">
    <property type="entry name" value="DivIVA"/>
    <property type="match status" value="1"/>
</dbReference>
<dbReference type="PANTHER" id="PTHR35794">
    <property type="entry name" value="CELL DIVISION PROTEIN DIVIVA"/>
    <property type="match status" value="1"/>
</dbReference>
<evidence type="ECO:0000256" key="1">
    <source>
        <dbReference type="ARBA" id="ARBA00004496"/>
    </source>
</evidence>
<dbReference type="InterPro" id="IPR019933">
    <property type="entry name" value="DivIVA_domain"/>
</dbReference>
<protein>
    <submittedName>
        <fullName evidence="8">Cell division regulator GpsB</fullName>
    </submittedName>
</protein>
<dbReference type="InterPro" id="IPR007793">
    <property type="entry name" value="DivIVA_fam"/>
</dbReference>
<dbReference type="GO" id="GO:0051301">
    <property type="term" value="P:cell division"/>
    <property type="evidence" value="ECO:0007669"/>
    <property type="project" value="UniProtKB-KW"/>
</dbReference>
<comment type="caution">
    <text evidence="8">The sequence shown here is derived from an EMBL/GenBank/DDBJ whole genome shotgun (WGS) entry which is preliminary data.</text>
</comment>
<accession>A0A9D1CYM5</accession>
<evidence type="ECO:0000256" key="4">
    <source>
        <dbReference type="ARBA" id="ARBA00022960"/>
    </source>
</evidence>
<evidence type="ECO:0000313" key="8">
    <source>
        <dbReference type="EMBL" id="HIQ91188.1"/>
    </source>
</evidence>
<dbReference type="Proteomes" id="UP000886786">
    <property type="component" value="Unassembled WGS sequence"/>
</dbReference>
<evidence type="ECO:0000256" key="6">
    <source>
        <dbReference type="ARBA" id="ARBA00023306"/>
    </source>
</evidence>
<dbReference type="PANTHER" id="PTHR35794:SF1">
    <property type="entry name" value="CELL CYCLE PROTEIN GPSB"/>
    <property type="match status" value="1"/>
</dbReference>
<keyword evidence="3 8" id="KW-0132">Cell division</keyword>
<dbReference type="InterPro" id="IPR011229">
    <property type="entry name" value="Cell_cycle_GpsB"/>
</dbReference>
<name>A0A9D1CYM5_9FIRM</name>
<dbReference type="EMBL" id="DVFV01000105">
    <property type="protein sequence ID" value="HIQ91188.1"/>
    <property type="molecule type" value="Genomic_DNA"/>
</dbReference>
<keyword evidence="2" id="KW-0963">Cytoplasm</keyword>
<dbReference type="GO" id="GO:0008360">
    <property type="term" value="P:regulation of cell shape"/>
    <property type="evidence" value="ECO:0007669"/>
    <property type="project" value="UniProtKB-KW"/>
</dbReference>
<keyword evidence="6" id="KW-0131">Cell cycle</keyword>
<dbReference type="PIRSF" id="PIRSF029938">
    <property type="entry name" value="UCP029938"/>
    <property type="match status" value="1"/>
</dbReference>
<reference evidence="8" key="1">
    <citation type="submission" date="2020-10" db="EMBL/GenBank/DDBJ databases">
        <authorList>
            <person name="Gilroy R."/>
        </authorList>
    </citation>
    <scope>NUCLEOTIDE SEQUENCE</scope>
    <source>
        <strain evidence="8">CHK147-3167</strain>
    </source>
</reference>
<evidence type="ECO:0000256" key="5">
    <source>
        <dbReference type="ARBA" id="ARBA00023054"/>
    </source>
</evidence>
<sequence>MFQDRILLTPKDILEKEFKIDTRGYRPQEVDKFLDDVISDYEEMFSIIKELEKEKKDLIDDNIRLKQEVRNARTKLDVLREASNSEVSNADLLRRISNLEKIIYGDRDNDR</sequence>
<keyword evidence="5 7" id="KW-0175">Coiled coil</keyword>
<evidence type="ECO:0000256" key="3">
    <source>
        <dbReference type="ARBA" id="ARBA00022618"/>
    </source>
</evidence>
<dbReference type="AlphaFoldDB" id="A0A9D1CYM5"/>
<reference evidence="8" key="2">
    <citation type="journal article" date="2021" name="PeerJ">
        <title>Extensive microbial diversity within the chicken gut microbiome revealed by metagenomics and culture.</title>
        <authorList>
            <person name="Gilroy R."/>
            <person name="Ravi A."/>
            <person name="Getino M."/>
            <person name="Pursley I."/>
            <person name="Horton D.L."/>
            <person name="Alikhan N.F."/>
            <person name="Baker D."/>
            <person name="Gharbi K."/>
            <person name="Hall N."/>
            <person name="Watson M."/>
            <person name="Adriaenssens E.M."/>
            <person name="Foster-Nyarko E."/>
            <person name="Jarju S."/>
            <person name="Secka A."/>
            <person name="Antonio M."/>
            <person name="Oren A."/>
            <person name="Chaudhuri R.R."/>
            <person name="La Ragione R."/>
            <person name="Hildebrand F."/>
            <person name="Pallen M.J."/>
        </authorList>
    </citation>
    <scope>NUCLEOTIDE SEQUENCE</scope>
    <source>
        <strain evidence="8">CHK147-3167</strain>
    </source>
</reference>
<evidence type="ECO:0000256" key="2">
    <source>
        <dbReference type="ARBA" id="ARBA00022490"/>
    </source>
</evidence>
<dbReference type="GO" id="GO:0005737">
    <property type="term" value="C:cytoplasm"/>
    <property type="evidence" value="ECO:0007669"/>
    <property type="project" value="UniProtKB-SubCell"/>
</dbReference>
<comment type="subcellular location">
    <subcellularLocation>
        <location evidence="1">Cytoplasm</location>
    </subcellularLocation>
</comment>
<dbReference type="NCBIfam" id="TIGR03544">
    <property type="entry name" value="DivI1A_domain"/>
    <property type="match status" value="1"/>
</dbReference>
<dbReference type="NCBIfam" id="NF010725">
    <property type="entry name" value="PRK14127.1"/>
    <property type="match status" value="1"/>
</dbReference>
<proteinExistence type="predicted"/>